<organism evidence="1 2">
    <name type="scientific">Ktedonobacter racemifer DSM 44963</name>
    <dbReference type="NCBI Taxonomy" id="485913"/>
    <lineage>
        <taxon>Bacteria</taxon>
        <taxon>Bacillati</taxon>
        <taxon>Chloroflexota</taxon>
        <taxon>Ktedonobacteria</taxon>
        <taxon>Ktedonobacterales</taxon>
        <taxon>Ktedonobacteraceae</taxon>
        <taxon>Ktedonobacter</taxon>
    </lineage>
</organism>
<protein>
    <recommendedName>
        <fullName evidence="3">NHL repeat containing protein</fullName>
    </recommendedName>
</protein>
<keyword evidence="2" id="KW-1185">Reference proteome</keyword>
<reference evidence="1 2" key="1">
    <citation type="journal article" date="2011" name="Stand. Genomic Sci.">
        <title>Non-contiguous finished genome sequence and contextual data of the filamentous soil bacterium Ktedonobacter racemifer type strain (SOSP1-21).</title>
        <authorList>
            <person name="Chang Y.J."/>
            <person name="Land M."/>
            <person name="Hauser L."/>
            <person name="Chertkov O."/>
            <person name="Del Rio T.G."/>
            <person name="Nolan M."/>
            <person name="Copeland A."/>
            <person name="Tice H."/>
            <person name="Cheng J.F."/>
            <person name="Lucas S."/>
            <person name="Han C."/>
            <person name="Goodwin L."/>
            <person name="Pitluck S."/>
            <person name="Ivanova N."/>
            <person name="Ovchinikova G."/>
            <person name="Pati A."/>
            <person name="Chen A."/>
            <person name="Palaniappan K."/>
            <person name="Mavromatis K."/>
            <person name="Liolios K."/>
            <person name="Brettin T."/>
            <person name="Fiebig A."/>
            <person name="Rohde M."/>
            <person name="Abt B."/>
            <person name="Goker M."/>
            <person name="Detter J.C."/>
            <person name="Woyke T."/>
            <person name="Bristow J."/>
            <person name="Eisen J.A."/>
            <person name="Markowitz V."/>
            <person name="Hugenholtz P."/>
            <person name="Kyrpides N.C."/>
            <person name="Klenk H.P."/>
            <person name="Lapidus A."/>
        </authorList>
    </citation>
    <scope>NUCLEOTIDE SEQUENCE [LARGE SCALE GENOMIC DNA]</scope>
    <source>
        <strain evidence="2">DSM 44963</strain>
    </source>
</reference>
<dbReference type="Proteomes" id="UP000004508">
    <property type="component" value="Unassembled WGS sequence"/>
</dbReference>
<dbReference type="InParanoid" id="D6TCD7"/>
<evidence type="ECO:0008006" key="3">
    <source>
        <dbReference type="Google" id="ProtNLM"/>
    </source>
</evidence>
<dbReference type="AlphaFoldDB" id="D6TCD7"/>
<accession>D6TCD7</accession>
<dbReference type="RefSeq" id="WP_007906944.1">
    <property type="nucleotide sequence ID" value="NZ_ADVG01000001.1"/>
</dbReference>
<name>D6TCD7_KTERA</name>
<sequence length="357" mass="37743">MKTSTIVRLGALALVVVLCITTFMLVNHQASANGFAPAVSPAKSVVALPNYDVSIFAQGNKAYYNPDSVDVAGKYIFIGYQNTTAKDGTDHKTSTIVQYTRQGKVVHTFSVPGHCDGMRYNSTTHLLWTTSNEDGNPNITTINPDTGKVTLYQVPAAPHGGGYDDVLFIKGQAFIAASNPTLNSAGVNVFPAIDKVELKNGKAIFTPVLYGNATATDVTANQSVTLNLTDPDSMTLDNQGNLILDDQADAQIITVRNPGTAQQSVTRLPVGTQVDDSIWIPAKEGKLLVVDGKANTIYSVTIDKTDFAKGTIFTEAPSDSGVAGFVGKIDPKTGTISPVIIGLNSPTGLMFLPSEGE</sequence>
<dbReference type="eggNOG" id="ENOG5032UZH">
    <property type="taxonomic scope" value="Bacteria"/>
</dbReference>
<proteinExistence type="predicted"/>
<evidence type="ECO:0000313" key="2">
    <source>
        <dbReference type="Proteomes" id="UP000004508"/>
    </source>
</evidence>
<gene>
    <name evidence="1" type="ORF">Krac_11543</name>
</gene>
<dbReference type="OrthoDB" id="3078195at2"/>
<evidence type="ECO:0000313" key="1">
    <source>
        <dbReference type="EMBL" id="EFH89954.1"/>
    </source>
</evidence>
<dbReference type="SUPFAM" id="SSF63829">
    <property type="entry name" value="Calcium-dependent phosphotriesterase"/>
    <property type="match status" value="1"/>
</dbReference>
<dbReference type="EMBL" id="ADVG01000001">
    <property type="protein sequence ID" value="EFH89954.1"/>
    <property type="molecule type" value="Genomic_DNA"/>
</dbReference>
<comment type="caution">
    <text evidence="1">The sequence shown here is derived from an EMBL/GenBank/DDBJ whole genome shotgun (WGS) entry which is preliminary data.</text>
</comment>